<keyword evidence="1" id="KW-0614">Plasmid</keyword>
<dbReference type="KEGG" id="cmq:B840_12615"/>
<name>A0A0B6TZF5_9CORY</name>
<geneLocation type="plasmid" evidence="1 2">
    <name>pCmarinum2</name>
</geneLocation>
<dbReference type="EMBL" id="CP007791">
    <property type="protein sequence ID" value="AJK70091.1"/>
    <property type="molecule type" value="Genomic_DNA"/>
</dbReference>
<evidence type="ECO:0000313" key="1">
    <source>
        <dbReference type="EMBL" id="AJK70091.1"/>
    </source>
</evidence>
<dbReference type="Proteomes" id="UP000031928">
    <property type="component" value="Plasmid pCmarinum2"/>
</dbReference>
<reference evidence="1 2" key="1">
    <citation type="submission" date="2014-05" db="EMBL/GenBank/DDBJ databases">
        <title>Complete genome sequence of Corynebacterium marinum DSM 44953.</title>
        <authorList>
            <person name="Schaffert L."/>
            <person name="Albersmeier A."/>
            <person name="Kalinowski J."/>
            <person name="Ruckert C."/>
        </authorList>
    </citation>
    <scope>NUCLEOTIDE SEQUENCE [LARGE SCALE GENOMIC DNA]</scope>
    <source>
        <strain evidence="1 2">DSM 44953</strain>
        <plasmid evidence="1 2">pCmarinum2</plasmid>
    </source>
</reference>
<organism evidence="1 2">
    <name type="scientific">Corynebacterium marinum DSM 44953</name>
    <dbReference type="NCBI Taxonomy" id="1224162"/>
    <lineage>
        <taxon>Bacteria</taxon>
        <taxon>Bacillati</taxon>
        <taxon>Actinomycetota</taxon>
        <taxon>Actinomycetes</taxon>
        <taxon>Mycobacteriales</taxon>
        <taxon>Corynebacteriaceae</taxon>
        <taxon>Corynebacterium</taxon>
    </lineage>
</organism>
<protein>
    <submittedName>
        <fullName evidence="1">Uncharacterized protein</fullName>
    </submittedName>
</protein>
<keyword evidence="2" id="KW-1185">Reference proteome</keyword>
<evidence type="ECO:0000313" key="2">
    <source>
        <dbReference type="Proteomes" id="UP000031928"/>
    </source>
</evidence>
<proteinExistence type="predicted"/>
<sequence>MLNTDVHPRSHLCPQVSHVTGRSVSQDMIPLDHAKQFNFEISVTHHHRPGLITHDCFGGHQHCSTRPIGGFVEHCLSGAYHRRSAEREITSYLILIQQDGERAVVHPALLIDTNQREVQLATDIVDSVGLVDLRRFLVARPQGHRPGSTTTHPSFPVALFAGRAVQDHDRTADARRWMRRNRSG</sequence>
<gene>
    <name evidence="1" type="ORF">B840_12615</name>
</gene>
<dbReference type="HOGENOM" id="CLU_1465886_0_0_11"/>
<accession>A0A0B6TZF5</accession>
<dbReference type="AlphaFoldDB" id="A0A0B6TZF5"/>